<dbReference type="InterPro" id="IPR050203">
    <property type="entry name" value="Trp-tRNA_synthetase"/>
</dbReference>
<dbReference type="RefSeq" id="WP_256547420.1">
    <property type="nucleotide sequence ID" value="NZ_CP101809.1"/>
</dbReference>
<dbReference type="InterPro" id="IPR024109">
    <property type="entry name" value="Trp-tRNA-ligase_bac-type"/>
</dbReference>
<dbReference type="InterPro" id="IPR002306">
    <property type="entry name" value="Trp-tRNA-ligase"/>
</dbReference>
<dbReference type="CDD" id="cd00806">
    <property type="entry name" value="TrpRS_core"/>
    <property type="match status" value="1"/>
</dbReference>
<comment type="similarity">
    <text evidence="1 8 9">Belongs to the class-I aminoacyl-tRNA synthetase family.</text>
</comment>
<evidence type="ECO:0000256" key="4">
    <source>
        <dbReference type="ARBA" id="ARBA00022840"/>
    </source>
</evidence>
<dbReference type="HAMAP" id="MF_00140_B">
    <property type="entry name" value="Trp_tRNA_synth_B"/>
    <property type="match status" value="1"/>
</dbReference>
<keyword evidence="6 8" id="KW-0030">Aminoacyl-tRNA synthetase</keyword>
<dbReference type="Gene3D" id="3.40.50.620">
    <property type="entry name" value="HUPs"/>
    <property type="match status" value="1"/>
</dbReference>
<evidence type="ECO:0000256" key="2">
    <source>
        <dbReference type="ARBA" id="ARBA00022598"/>
    </source>
</evidence>
<dbReference type="SUPFAM" id="SSF52374">
    <property type="entry name" value="Nucleotidylyl transferase"/>
    <property type="match status" value="1"/>
</dbReference>
<feature type="binding site" evidence="8">
    <location>
        <begin position="153"/>
        <end position="155"/>
    </location>
    <ligand>
        <name>ATP</name>
        <dbReference type="ChEBI" id="CHEBI:30616"/>
    </ligand>
</feature>
<comment type="function">
    <text evidence="8">Catalyzes the attachment of tryptophan to tRNA(Trp).</text>
</comment>
<sequence>MNNSKILVSGIQPSNKLTLGNYIGAIKNFVKLQNEYDSYLFVADYHMLTSSFDPAVLAVNSLEVIKYYLAAGLNPERCRIFYQSAVPEHLELCYLLLVQTSLGELNRMTQFKDKSQQVTLKNKTVTIPTGLLIYPVLMAADILMYDAHLVPVGEDQRQHLELARNIAIRINNKYQKDFFVIPEEYIVKVGARIMDLQNPLAKMSKSSITDRGTIFLTDPINVARNKIMNAKTDSLNSINFDRENQPGVTNLIEIYCGLTDTAINEFVTSLKDQSYKVLKEKVADVVCDFLAKIQNKYNTIDDLALATMLKHNHQHCQKIAQKKINQLQQLYGLQHH</sequence>
<protein>
    <recommendedName>
        <fullName evidence="8">Tryptophan--tRNA ligase</fullName>
        <ecNumber evidence="8">6.1.1.2</ecNumber>
    </recommendedName>
    <alternativeName>
        <fullName evidence="8">Tryptophanyl-tRNA synthetase</fullName>
        <shortName evidence="8">TrpRS</shortName>
    </alternativeName>
</protein>
<feature type="binding site" evidence="8">
    <location>
        <position position="141"/>
    </location>
    <ligand>
        <name>L-tryptophan</name>
        <dbReference type="ChEBI" id="CHEBI:57912"/>
    </ligand>
</feature>
<dbReference type="Proteomes" id="UP001240643">
    <property type="component" value="Unassembled WGS sequence"/>
</dbReference>
<evidence type="ECO:0000256" key="8">
    <source>
        <dbReference type="HAMAP-Rule" id="MF_00140"/>
    </source>
</evidence>
<keyword evidence="3 8" id="KW-0547">Nucleotide-binding</keyword>
<dbReference type="NCBIfam" id="TIGR00233">
    <property type="entry name" value="trpS"/>
    <property type="match status" value="1"/>
</dbReference>
<comment type="caution">
    <text evidence="10">The sequence shown here is derived from an EMBL/GenBank/DDBJ whole genome shotgun (WGS) entry which is preliminary data.</text>
</comment>
<accession>A0ABU0LYV9</accession>
<dbReference type="PANTHER" id="PTHR43766:SF1">
    <property type="entry name" value="TRYPTOPHAN--TRNA LIGASE, MITOCHONDRIAL"/>
    <property type="match status" value="1"/>
</dbReference>
<evidence type="ECO:0000256" key="6">
    <source>
        <dbReference type="ARBA" id="ARBA00023146"/>
    </source>
</evidence>
<feature type="short sequence motif" description="'HIGH' region" evidence="8">
    <location>
        <begin position="13"/>
        <end position="21"/>
    </location>
</feature>
<keyword evidence="4 8" id="KW-0067">ATP-binding</keyword>
<keyword evidence="2 8" id="KW-0436">Ligase</keyword>
<feature type="binding site" evidence="8">
    <location>
        <begin position="20"/>
        <end position="21"/>
    </location>
    <ligand>
        <name>ATP</name>
        <dbReference type="ChEBI" id="CHEBI:30616"/>
    </ligand>
</feature>
<dbReference type="GO" id="GO:0004830">
    <property type="term" value="F:tryptophan-tRNA ligase activity"/>
    <property type="evidence" value="ECO:0007669"/>
    <property type="project" value="UniProtKB-EC"/>
</dbReference>
<comment type="subunit">
    <text evidence="8">Homodimer.</text>
</comment>
<evidence type="ECO:0000256" key="3">
    <source>
        <dbReference type="ARBA" id="ARBA00022741"/>
    </source>
</evidence>
<feature type="binding site" evidence="8">
    <location>
        <begin position="202"/>
        <end position="206"/>
    </location>
    <ligand>
        <name>ATP</name>
        <dbReference type="ChEBI" id="CHEBI:30616"/>
    </ligand>
</feature>
<dbReference type="InterPro" id="IPR002305">
    <property type="entry name" value="aa-tRNA-synth_Ic"/>
</dbReference>
<dbReference type="EMBL" id="JAUSWO010000001">
    <property type="protein sequence ID" value="MDQ0513886.1"/>
    <property type="molecule type" value="Genomic_DNA"/>
</dbReference>
<evidence type="ECO:0000256" key="5">
    <source>
        <dbReference type="ARBA" id="ARBA00022917"/>
    </source>
</evidence>
<feature type="short sequence motif" description="'KMSKS' region" evidence="8">
    <location>
        <begin position="202"/>
        <end position="206"/>
    </location>
</feature>
<comment type="catalytic activity">
    <reaction evidence="7 8">
        <text>tRNA(Trp) + L-tryptophan + ATP = L-tryptophyl-tRNA(Trp) + AMP + diphosphate + H(+)</text>
        <dbReference type="Rhea" id="RHEA:24080"/>
        <dbReference type="Rhea" id="RHEA-COMP:9671"/>
        <dbReference type="Rhea" id="RHEA-COMP:9705"/>
        <dbReference type="ChEBI" id="CHEBI:15378"/>
        <dbReference type="ChEBI" id="CHEBI:30616"/>
        <dbReference type="ChEBI" id="CHEBI:33019"/>
        <dbReference type="ChEBI" id="CHEBI:57912"/>
        <dbReference type="ChEBI" id="CHEBI:78442"/>
        <dbReference type="ChEBI" id="CHEBI:78535"/>
        <dbReference type="ChEBI" id="CHEBI:456215"/>
        <dbReference type="EC" id="6.1.1.2"/>
    </reaction>
</comment>
<keyword evidence="8" id="KW-0963">Cytoplasm</keyword>
<evidence type="ECO:0000313" key="11">
    <source>
        <dbReference type="Proteomes" id="UP001240643"/>
    </source>
</evidence>
<keyword evidence="5 8" id="KW-0648">Protein biosynthesis</keyword>
<dbReference type="PROSITE" id="PS00178">
    <property type="entry name" value="AA_TRNA_LIGASE_I"/>
    <property type="match status" value="1"/>
</dbReference>
<organism evidence="10 11">
    <name type="scientific">Mycoplasmoides fastidiosum</name>
    <dbReference type="NCBI Taxonomy" id="92758"/>
    <lineage>
        <taxon>Bacteria</taxon>
        <taxon>Bacillati</taxon>
        <taxon>Mycoplasmatota</taxon>
        <taxon>Mycoplasmoidales</taxon>
        <taxon>Mycoplasmoidaceae</taxon>
        <taxon>Mycoplasmoides</taxon>
    </lineage>
</organism>
<evidence type="ECO:0000256" key="1">
    <source>
        <dbReference type="ARBA" id="ARBA00005594"/>
    </source>
</evidence>
<reference evidence="10" key="1">
    <citation type="submission" date="2023-07" db="EMBL/GenBank/DDBJ databases">
        <title>Genomic Encyclopedia of Type Strains, Phase IV (KMG-IV): sequencing the most valuable type-strain genomes for metagenomic binning, comparative biology and taxonomic classification.</title>
        <authorList>
            <person name="Goeker M."/>
        </authorList>
    </citation>
    <scope>NUCLEOTIDE SEQUENCE [LARGE SCALE GENOMIC DNA]</scope>
    <source>
        <strain evidence="10">DSM 21204</strain>
    </source>
</reference>
<evidence type="ECO:0000256" key="7">
    <source>
        <dbReference type="ARBA" id="ARBA00049929"/>
    </source>
</evidence>
<evidence type="ECO:0000256" key="9">
    <source>
        <dbReference type="RuleBase" id="RU363036"/>
    </source>
</evidence>
<feature type="binding site" evidence="8">
    <location>
        <position position="193"/>
    </location>
    <ligand>
        <name>ATP</name>
        <dbReference type="ChEBI" id="CHEBI:30616"/>
    </ligand>
</feature>
<dbReference type="Gene3D" id="1.10.240.10">
    <property type="entry name" value="Tyrosyl-Transfer RNA Synthetase"/>
    <property type="match status" value="1"/>
</dbReference>
<feature type="binding site" evidence="8">
    <location>
        <begin position="12"/>
        <end position="14"/>
    </location>
    <ligand>
        <name>ATP</name>
        <dbReference type="ChEBI" id="CHEBI:30616"/>
    </ligand>
</feature>
<gene>
    <name evidence="8" type="primary">trpS</name>
    <name evidence="10" type="ORF">J2Z62_000324</name>
</gene>
<keyword evidence="11" id="KW-1185">Reference proteome</keyword>
<comment type="subcellular location">
    <subcellularLocation>
        <location evidence="8">Cytoplasm</location>
    </subcellularLocation>
</comment>
<dbReference type="PRINTS" id="PR01039">
    <property type="entry name" value="TRNASYNTHTRP"/>
</dbReference>
<dbReference type="InterPro" id="IPR014729">
    <property type="entry name" value="Rossmann-like_a/b/a_fold"/>
</dbReference>
<proteinExistence type="inferred from homology"/>
<dbReference type="Pfam" id="PF00579">
    <property type="entry name" value="tRNA-synt_1b"/>
    <property type="match status" value="1"/>
</dbReference>
<dbReference type="EC" id="6.1.1.2" evidence="8"/>
<dbReference type="PANTHER" id="PTHR43766">
    <property type="entry name" value="TRYPTOPHAN--TRNA LIGASE, MITOCHONDRIAL"/>
    <property type="match status" value="1"/>
</dbReference>
<evidence type="ECO:0000313" key="10">
    <source>
        <dbReference type="EMBL" id="MDQ0513886.1"/>
    </source>
</evidence>
<name>A0ABU0LYV9_9BACT</name>
<dbReference type="InterPro" id="IPR001412">
    <property type="entry name" value="aa-tRNA-synth_I_CS"/>
</dbReference>